<evidence type="ECO:0000313" key="2">
    <source>
        <dbReference type="Proteomes" id="UP000323067"/>
    </source>
</evidence>
<dbReference type="AlphaFoldDB" id="A0A2H4STD4"/>
<protein>
    <submittedName>
        <fullName evidence="1">Uncharacterized protein</fullName>
    </submittedName>
</protein>
<dbReference type="VEuPathDB" id="FungiDB:A9K55_000679"/>
<proteinExistence type="predicted"/>
<accession>A0A2H4STD4</accession>
<reference evidence="1 2" key="1">
    <citation type="journal article" date="2017" name="BMC Genomics">
        <title>Chromosome level assembly and secondary metabolite potential of the parasitic fungus Cordyceps militaris.</title>
        <authorList>
            <person name="Kramer G.J."/>
            <person name="Nodwell J.R."/>
        </authorList>
    </citation>
    <scope>NUCLEOTIDE SEQUENCE [LARGE SCALE GENOMIC DNA]</scope>
    <source>
        <strain evidence="1 2">ATCC 34164</strain>
    </source>
</reference>
<organism evidence="1 2">
    <name type="scientific">Cordyceps militaris</name>
    <name type="common">Caterpillar fungus</name>
    <name type="synonym">Clavaria militaris</name>
    <dbReference type="NCBI Taxonomy" id="73501"/>
    <lineage>
        <taxon>Eukaryota</taxon>
        <taxon>Fungi</taxon>
        <taxon>Dikarya</taxon>
        <taxon>Ascomycota</taxon>
        <taxon>Pezizomycotina</taxon>
        <taxon>Sordariomycetes</taxon>
        <taxon>Hypocreomycetidae</taxon>
        <taxon>Hypocreales</taxon>
        <taxon>Cordycipitaceae</taxon>
        <taxon>Cordyceps</taxon>
    </lineage>
</organism>
<dbReference type="Proteomes" id="UP000323067">
    <property type="component" value="Chromosome ii"/>
</dbReference>
<sequence length="593" mass="64411">MSDHVRLSSQDFQNVYEFGFTSWAALAGRSNATASHACVTDALRHQPPFPANVRLSSEYGWAYATGTSHWAGGGACDLSAFTANVKLQVTRKDPILLSRPAPVEDGLPFPLGERSYVAVLVLAWAYVLSARWAQVMPASCVQYTDSSAPCAEDAPEGAMVIGLGDASPTEARWWAAVLARGRGWQATLVLGDETFLSPWTTDLCLAQDFAISTDSRPCEALGPAPLFPRALEYLQKFCAYHDVFDQSRAALAAALLLPCFGSSPTLRLPAVRVCPESTGSATAQTTNLRALENMHQAAFIDKCLTLSCNARGIRSTLLSPFYEPSIECNAVTPWLQGSLAAINSIAGSDRQMLLAMMAARSPAAGWLWLGAVVLGVDGALLHQTAAGLLPVDLTSSAWSGTVHSFMQAPNARLSGRDGSVPRADECRILFLAQAGQHTRFPVCPWKPFGSTPLVDAHIQVRKHVHCQDHGLQYEGFSWECIGGNAFWPPQETSASVRNERVAGVTSQAVSYSNMNRDDECISENATRSIFGWLRVDGYARHEKAIWGHEWFALDSDDDDDEQETDLTSQTMENTNVWPWLSSVRADDGAVVEH</sequence>
<evidence type="ECO:0000313" key="1">
    <source>
        <dbReference type="EMBL" id="ATY66373.1"/>
    </source>
</evidence>
<gene>
    <name evidence="1" type="ORF">A9K55_000679</name>
</gene>
<dbReference type="OrthoDB" id="4947116at2759"/>
<name>A0A2H4STD4_CORMI</name>
<dbReference type="VEuPathDB" id="FungiDB:CCM_04597"/>
<dbReference type="EMBL" id="CP023327">
    <property type="protein sequence ID" value="ATY66373.1"/>
    <property type="molecule type" value="Genomic_DNA"/>
</dbReference>